<reference evidence="1 2" key="1">
    <citation type="submission" date="2017-05" db="EMBL/GenBank/DDBJ databases">
        <title>Genomic insights into alkan degradation activity of Oleiphilus messinensis.</title>
        <authorList>
            <person name="Kozyavkin S.A."/>
            <person name="Slesarev A.I."/>
            <person name="Golyshin P.N."/>
            <person name="Korzhenkov A."/>
            <person name="Golyshina O.N."/>
            <person name="Toshchakov S.V."/>
        </authorList>
    </citation>
    <scope>NUCLEOTIDE SEQUENCE [LARGE SCALE GENOMIC DNA]</scope>
    <source>
        <strain evidence="1 2">ME102</strain>
    </source>
</reference>
<proteinExistence type="predicted"/>
<dbReference type="InterPro" id="IPR010836">
    <property type="entry name" value="SapC"/>
</dbReference>
<dbReference type="EMBL" id="CP021425">
    <property type="protein sequence ID" value="ARU58045.1"/>
    <property type="molecule type" value="Genomic_DNA"/>
</dbReference>
<name>A0A1Y0IEZ1_9GAMM</name>
<evidence type="ECO:0000313" key="1">
    <source>
        <dbReference type="EMBL" id="ARU58045.1"/>
    </source>
</evidence>
<gene>
    <name evidence="1" type="ORF">OLMES_4027</name>
</gene>
<dbReference type="Proteomes" id="UP000196027">
    <property type="component" value="Chromosome"/>
</dbReference>
<protein>
    <submittedName>
        <fullName evidence="1">SapC family protein</fullName>
    </submittedName>
</protein>
<dbReference type="RefSeq" id="WP_087462870.1">
    <property type="nucleotide sequence ID" value="NZ_CP021425.1"/>
</dbReference>
<sequence>MSKQLLMYENVAPLNKTKHRELYVKPLDNFNFAKDVNSAPLTLVEFPAAAAEYTIVFIGTDEQVMPAVILGFKENENRYFSTEQGWHARYIPAFIRRYPFVFSSPENGDKLTLCLDENYAGCNQEGRGERLFDADGEQTQYLKNVLGFLEEYQAHYHRTQAFCKRLVELELLQPMSARFGTQAQGVETISGFRGIDRAKLKQLPSEVLAEFVRNDWLELIYLHLHSIRSFGEIMAKVTQADNAAPLTKTESESTTAETV</sequence>
<accession>A0A1Y0IEZ1</accession>
<dbReference type="OrthoDB" id="9806524at2"/>
<organism evidence="1 2">
    <name type="scientific">Oleiphilus messinensis</name>
    <dbReference type="NCBI Taxonomy" id="141451"/>
    <lineage>
        <taxon>Bacteria</taxon>
        <taxon>Pseudomonadati</taxon>
        <taxon>Pseudomonadota</taxon>
        <taxon>Gammaproteobacteria</taxon>
        <taxon>Oceanospirillales</taxon>
        <taxon>Oleiphilaceae</taxon>
        <taxon>Oleiphilus</taxon>
    </lineage>
</organism>
<dbReference type="KEGG" id="ome:OLMES_4027"/>
<dbReference type="AlphaFoldDB" id="A0A1Y0IEZ1"/>
<evidence type="ECO:0000313" key="2">
    <source>
        <dbReference type="Proteomes" id="UP000196027"/>
    </source>
</evidence>
<keyword evidence="2" id="KW-1185">Reference proteome</keyword>
<dbReference type="Pfam" id="PF07277">
    <property type="entry name" value="SapC"/>
    <property type="match status" value="1"/>
</dbReference>